<gene>
    <name evidence="3" type="ORF">GC106_61990</name>
</gene>
<sequence length="390" mass="43420">MTQAPEIPLHAQRNRFDLPDELLRLREEQPVTKIRLPWGTSAWLVTKYSDIREVFGDANRFSNSAEARPFGDQIADRSGFLLAYDPPDHTRLRKMLTPEFTVRRIRRLQPRIEAIVDDHLDALEQAGPPADLVSTFALPIPSLVICELLGVPYDDRDEFQDHAAVRLDMTQDVDKRIAALEASRRYMAGLVATHRANPGDDMIGMLIREHGDDLTDTELTGVADLLLLAGHETTSNMLALGTLLLLRHPEQAAEIRAGRLVDEAVEELLRYLSIVHSGIPRTAKQDLVLSGQRIAAGDVLVCSLPAANRDPILGADLGTFDITRKISAHMAFGHGLHHCLGAPLARMEMRIAFPALLRRFPTMALAAPYEELPFRQHSPVHGLQALPITW</sequence>
<dbReference type="EMBL" id="JAAATY010000023">
    <property type="protein sequence ID" value="NRN68943.1"/>
    <property type="molecule type" value="Genomic_DNA"/>
</dbReference>
<keyword evidence="2" id="KW-0560">Oxidoreductase</keyword>
<dbReference type="PROSITE" id="PS00086">
    <property type="entry name" value="CYTOCHROME_P450"/>
    <property type="match status" value="1"/>
</dbReference>
<accession>A0ABX2FCJ7</accession>
<keyword evidence="4" id="KW-1185">Reference proteome</keyword>
<evidence type="ECO:0000256" key="2">
    <source>
        <dbReference type="RuleBase" id="RU000461"/>
    </source>
</evidence>
<keyword evidence="2" id="KW-0349">Heme</keyword>
<dbReference type="PANTHER" id="PTHR46696:SF1">
    <property type="entry name" value="CYTOCHROME P450 YJIB-RELATED"/>
    <property type="match status" value="1"/>
</dbReference>
<dbReference type="Gene3D" id="1.10.630.10">
    <property type="entry name" value="Cytochrome P450"/>
    <property type="match status" value="1"/>
</dbReference>
<name>A0ABX2FCJ7_9PSEU</name>
<dbReference type="CDD" id="cd11030">
    <property type="entry name" value="CYP105-like"/>
    <property type="match status" value="1"/>
</dbReference>
<dbReference type="InterPro" id="IPR036396">
    <property type="entry name" value="Cyt_P450_sf"/>
</dbReference>
<dbReference type="PRINTS" id="PR00359">
    <property type="entry name" value="BP450"/>
</dbReference>
<proteinExistence type="inferred from homology"/>
<reference evidence="3 4" key="1">
    <citation type="submission" date="2020-01" db="EMBL/GenBank/DDBJ databases">
        <title>Kibdelosporangium persica a novel Actinomycetes from a hot desert in Iran.</title>
        <authorList>
            <person name="Safaei N."/>
            <person name="Zaburannyi N."/>
            <person name="Mueller R."/>
            <person name="Wink J."/>
        </authorList>
    </citation>
    <scope>NUCLEOTIDE SEQUENCE [LARGE SCALE GENOMIC DNA]</scope>
    <source>
        <strain evidence="3 4">4NS15</strain>
    </source>
</reference>
<evidence type="ECO:0000313" key="3">
    <source>
        <dbReference type="EMBL" id="NRN68943.1"/>
    </source>
</evidence>
<dbReference type="InterPro" id="IPR017972">
    <property type="entry name" value="Cyt_P450_CS"/>
</dbReference>
<protein>
    <submittedName>
        <fullName evidence="3">Linalool 8-monooxygenase</fullName>
    </submittedName>
</protein>
<evidence type="ECO:0000313" key="4">
    <source>
        <dbReference type="Proteomes" id="UP000763557"/>
    </source>
</evidence>
<keyword evidence="2" id="KW-0503">Monooxygenase</keyword>
<dbReference type="Pfam" id="PF00067">
    <property type="entry name" value="p450"/>
    <property type="match status" value="3"/>
</dbReference>
<comment type="similarity">
    <text evidence="1 2">Belongs to the cytochrome P450 family.</text>
</comment>
<dbReference type="PANTHER" id="PTHR46696">
    <property type="entry name" value="P450, PUTATIVE (EUROFUNG)-RELATED"/>
    <property type="match status" value="1"/>
</dbReference>
<dbReference type="Proteomes" id="UP000763557">
    <property type="component" value="Unassembled WGS sequence"/>
</dbReference>
<dbReference type="PRINTS" id="PR00385">
    <property type="entry name" value="P450"/>
</dbReference>
<organism evidence="3 4">
    <name type="scientific">Kibdelosporangium persicum</name>
    <dbReference type="NCBI Taxonomy" id="2698649"/>
    <lineage>
        <taxon>Bacteria</taxon>
        <taxon>Bacillati</taxon>
        <taxon>Actinomycetota</taxon>
        <taxon>Actinomycetes</taxon>
        <taxon>Pseudonocardiales</taxon>
        <taxon>Pseudonocardiaceae</taxon>
        <taxon>Kibdelosporangium</taxon>
    </lineage>
</organism>
<dbReference type="InterPro" id="IPR002397">
    <property type="entry name" value="Cyt_P450_B"/>
</dbReference>
<keyword evidence="2" id="KW-0408">Iron</keyword>
<dbReference type="SUPFAM" id="SSF48264">
    <property type="entry name" value="Cytochrome P450"/>
    <property type="match status" value="1"/>
</dbReference>
<evidence type="ECO:0000256" key="1">
    <source>
        <dbReference type="ARBA" id="ARBA00010617"/>
    </source>
</evidence>
<keyword evidence="2" id="KW-0479">Metal-binding</keyword>
<dbReference type="InterPro" id="IPR001128">
    <property type="entry name" value="Cyt_P450"/>
</dbReference>
<dbReference type="RefSeq" id="WP_173138575.1">
    <property type="nucleotide sequence ID" value="NZ_CBCSGW010000029.1"/>
</dbReference>
<comment type="caution">
    <text evidence="3">The sequence shown here is derived from an EMBL/GenBank/DDBJ whole genome shotgun (WGS) entry which is preliminary data.</text>
</comment>